<evidence type="ECO:0000313" key="2">
    <source>
        <dbReference type="EMBL" id="MFA9479980.1"/>
    </source>
</evidence>
<proteinExistence type="predicted"/>
<gene>
    <name evidence="2" type="ORF">ACERK3_17000</name>
</gene>
<dbReference type="InterPro" id="IPR013424">
    <property type="entry name" value="Ice-binding_C"/>
</dbReference>
<name>A0ABV4UA61_9BACT</name>
<dbReference type="InterPro" id="IPR013320">
    <property type="entry name" value="ConA-like_dom_sf"/>
</dbReference>
<reference evidence="2 3" key="1">
    <citation type="submission" date="2024-08" db="EMBL/GenBank/DDBJ databases">
        <title>Whole-genome sequencing of halo(alkali)philic microorganisms from hypersaline lakes.</title>
        <authorList>
            <person name="Sorokin D.Y."/>
            <person name="Merkel A.Y."/>
            <person name="Messina E."/>
            <person name="Yakimov M."/>
        </authorList>
    </citation>
    <scope>NUCLEOTIDE SEQUENCE [LARGE SCALE GENOMIC DNA]</scope>
    <source>
        <strain evidence="2 3">AB-hyl4</strain>
    </source>
</reference>
<comment type="caution">
    <text evidence="2">The sequence shown here is derived from an EMBL/GenBank/DDBJ whole genome shotgun (WGS) entry which is preliminary data.</text>
</comment>
<feature type="chain" id="PRO_5047301882" evidence="1">
    <location>
        <begin position="28"/>
        <end position="291"/>
    </location>
</feature>
<keyword evidence="1" id="KW-0732">Signal</keyword>
<dbReference type="Gene3D" id="2.60.120.200">
    <property type="match status" value="1"/>
</dbReference>
<dbReference type="SUPFAM" id="SSF49899">
    <property type="entry name" value="Concanavalin A-like lectins/glucanases"/>
    <property type="match status" value="1"/>
</dbReference>
<dbReference type="EMBL" id="JBGUBD010000013">
    <property type="protein sequence ID" value="MFA9479980.1"/>
    <property type="molecule type" value="Genomic_DNA"/>
</dbReference>
<feature type="signal peptide" evidence="1">
    <location>
        <begin position="1"/>
        <end position="27"/>
    </location>
</feature>
<sequence length="291" mass="30269">MSFSRTIAKTGVVAMALTFAGVNTAQADVIGHWRFENSSDLGQATVGPNLSQSGTVSYYELPETGPGSAFPTTIPQTGTSNEAAARILSPTADTGYLSSSTGVDSADLRSLNVFTFEAFANIESITVSTNNYYLAGQWGGGSDRRWAVGAEAGTGNVLIVTSSAGTNTSVTNTGLTMTAGQDYYIGVALDGENGEATVYLKNLTTDGELQTVTIASGLEILNTIGGDPFVIGRLTTSSNSRWHGLVDEVRVTSGLLDESQLMIVPEPASMALLGLGGSLMLLRRCGQTARV</sequence>
<dbReference type="NCBIfam" id="TIGR02595">
    <property type="entry name" value="PEP_CTERM"/>
    <property type="match status" value="1"/>
</dbReference>
<dbReference type="Proteomes" id="UP001575105">
    <property type="component" value="Unassembled WGS sequence"/>
</dbReference>
<protein>
    <submittedName>
        <fullName evidence="2">LamG-like jellyroll fold domain-containing protein</fullName>
    </submittedName>
</protein>
<keyword evidence="3" id="KW-1185">Reference proteome</keyword>
<evidence type="ECO:0000313" key="3">
    <source>
        <dbReference type="Proteomes" id="UP001575105"/>
    </source>
</evidence>
<dbReference type="Pfam" id="PF13385">
    <property type="entry name" value="Laminin_G_3"/>
    <property type="match status" value="1"/>
</dbReference>
<dbReference type="RefSeq" id="WP_425346906.1">
    <property type="nucleotide sequence ID" value="NZ_JBGUBD010000013.1"/>
</dbReference>
<accession>A0ABV4UA61</accession>
<organism evidence="2 3">
    <name type="scientific">Natronomicrosphaera hydrolytica</name>
    <dbReference type="NCBI Taxonomy" id="3242702"/>
    <lineage>
        <taxon>Bacteria</taxon>
        <taxon>Pseudomonadati</taxon>
        <taxon>Planctomycetota</taxon>
        <taxon>Phycisphaerae</taxon>
        <taxon>Phycisphaerales</taxon>
        <taxon>Phycisphaeraceae</taxon>
        <taxon>Natronomicrosphaera</taxon>
    </lineage>
</organism>
<evidence type="ECO:0000256" key="1">
    <source>
        <dbReference type="SAM" id="SignalP"/>
    </source>
</evidence>